<sequence>MKFKLTFIFTLAISTAFSQGSFSHAVGIAGYLGTREASSQSIGGTYSPRYNFLSFAESSTLSVGTHLGLAFSLNNRDVSNFTYHVPIVLEYNFGHASSTSNSEKKSGGFIGVGYSFESTHVTRYLGYGLGSITTEETIQGPMANVGMRFKIAKESFGIRASYLYGTGDLEGGYMISFGFQYNFGMN</sequence>
<accession>A0A316DKN9</accession>
<evidence type="ECO:0000313" key="2">
    <source>
        <dbReference type="Proteomes" id="UP000245430"/>
    </source>
</evidence>
<proteinExistence type="predicted"/>
<dbReference type="Proteomes" id="UP000245430">
    <property type="component" value="Unassembled WGS sequence"/>
</dbReference>
<dbReference type="AlphaFoldDB" id="A0A316DKN9"/>
<reference evidence="1 2" key="1">
    <citation type="submission" date="2018-05" db="EMBL/GenBank/DDBJ databases">
        <title>Genomic Encyclopedia of Archaeal and Bacterial Type Strains, Phase II (KMG-II): from individual species to whole genera.</title>
        <authorList>
            <person name="Goeker M."/>
        </authorList>
    </citation>
    <scope>NUCLEOTIDE SEQUENCE [LARGE SCALE GENOMIC DNA]</scope>
    <source>
        <strain evidence="1 2">DSM 22637</strain>
    </source>
</reference>
<name>A0A316DKN9_9FLAO</name>
<dbReference type="RefSeq" id="WP_109682528.1">
    <property type="nucleotide sequence ID" value="NZ_QGGP01000004.1"/>
</dbReference>
<evidence type="ECO:0008006" key="3">
    <source>
        <dbReference type="Google" id="ProtNLM"/>
    </source>
</evidence>
<evidence type="ECO:0000313" key="1">
    <source>
        <dbReference type="EMBL" id="PWK18724.1"/>
    </source>
</evidence>
<gene>
    <name evidence="1" type="ORF">LX78_02031</name>
</gene>
<organism evidence="1 2">
    <name type="scientific">Xanthomarina spongicola</name>
    <dbReference type="NCBI Taxonomy" id="570520"/>
    <lineage>
        <taxon>Bacteria</taxon>
        <taxon>Pseudomonadati</taxon>
        <taxon>Bacteroidota</taxon>
        <taxon>Flavobacteriia</taxon>
        <taxon>Flavobacteriales</taxon>
        <taxon>Flavobacteriaceae</taxon>
        <taxon>Xanthomarina</taxon>
    </lineage>
</organism>
<dbReference type="EMBL" id="QGGP01000004">
    <property type="protein sequence ID" value="PWK18724.1"/>
    <property type="molecule type" value="Genomic_DNA"/>
</dbReference>
<dbReference type="OrthoDB" id="661641at2"/>
<keyword evidence="2" id="KW-1185">Reference proteome</keyword>
<protein>
    <recommendedName>
        <fullName evidence="3">Outer membrane protein with beta-barrel domain</fullName>
    </recommendedName>
</protein>
<comment type="caution">
    <text evidence="1">The sequence shown here is derived from an EMBL/GenBank/DDBJ whole genome shotgun (WGS) entry which is preliminary data.</text>
</comment>